<evidence type="ECO:0000256" key="2">
    <source>
        <dbReference type="ARBA" id="ARBA00022964"/>
    </source>
</evidence>
<feature type="binding site" evidence="5">
    <location>
        <position position="336"/>
    </location>
    <ligand>
        <name>Fe cation</name>
        <dbReference type="ChEBI" id="CHEBI:24875"/>
        <note>catalytic</note>
    </ligand>
</feature>
<evidence type="ECO:0000256" key="4">
    <source>
        <dbReference type="ARBA" id="ARBA00023004"/>
    </source>
</evidence>
<feature type="binding site" evidence="5">
    <location>
        <position position="334"/>
    </location>
    <ligand>
        <name>Fe cation</name>
        <dbReference type="ChEBI" id="CHEBI:24875"/>
        <note>catalytic</note>
    </ligand>
</feature>
<feature type="domain" description="Fe2OG dioxygenase" evidence="7">
    <location>
        <begin position="316"/>
        <end position="433"/>
    </location>
</feature>
<dbReference type="SUPFAM" id="SSF51197">
    <property type="entry name" value="Clavaminate synthase-like"/>
    <property type="match status" value="1"/>
</dbReference>
<comment type="cofactor">
    <cofactor evidence="5">
        <name>Fe(2+)</name>
        <dbReference type="ChEBI" id="CHEBI:29033"/>
    </cofactor>
    <text evidence="5">Binds 1 Fe(2+) ion per subunit.</text>
</comment>
<dbReference type="FunCoup" id="S8ETT5">
    <property type="interactions" value="455"/>
</dbReference>
<evidence type="ECO:0000256" key="3">
    <source>
        <dbReference type="ARBA" id="ARBA00023002"/>
    </source>
</evidence>
<feature type="region of interest" description="Disordered" evidence="6">
    <location>
        <begin position="1"/>
        <end position="37"/>
    </location>
</feature>
<dbReference type="OrthoDB" id="6614653at2759"/>
<organism evidence="8 9">
    <name type="scientific">Fomitopsis schrenkii</name>
    <name type="common">Brown rot fungus</name>
    <dbReference type="NCBI Taxonomy" id="2126942"/>
    <lineage>
        <taxon>Eukaryota</taxon>
        <taxon>Fungi</taxon>
        <taxon>Dikarya</taxon>
        <taxon>Basidiomycota</taxon>
        <taxon>Agaricomycotina</taxon>
        <taxon>Agaricomycetes</taxon>
        <taxon>Polyporales</taxon>
        <taxon>Fomitopsis</taxon>
    </lineage>
</organism>
<dbReference type="PANTHER" id="PTHR16557">
    <property type="entry name" value="ALKYLATED DNA REPAIR PROTEIN ALKB-RELATED"/>
    <property type="match status" value="1"/>
</dbReference>
<proteinExistence type="predicted"/>
<evidence type="ECO:0000256" key="5">
    <source>
        <dbReference type="PIRSR" id="PIRSR604574-2"/>
    </source>
</evidence>
<evidence type="ECO:0000256" key="1">
    <source>
        <dbReference type="ARBA" id="ARBA00022723"/>
    </source>
</evidence>
<reference evidence="8 9" key="1">
    <citation type="journal article" date="2012" name="Science">
        <title>The Paleozoic origin of enzymatic lignin decomposition reconstructed from 31 fungal genomes.</title>
        <authorList>
            <person name="Floudas D."/>
            <person name="Binder M."/>
            <person name="Riley R."/>
            <person name="Barry K."/>
            <person name="Blanchette R.A."/>
            <person name="Henrissat B."/>
            <person name="Martinez A.T."/>
            <person name="Otillar R."/>
            <person name="Spatafora J.W."/>
            <person name="Yadav J.S."/>
            <person name="Aerts A."/>
            <person name="Benoit I."/>
            <person name="Boyd A."/>
            <person name="Carlson A."/>
            <person name="Copeland A."/>
            <person name="Coutinho P.M."/>
            <person name="de Vries R.P."/>
            <person name="Ferreira P."/>
            <person name="Findley K."/>
            <person name="Foster B."/>
            <person name="Gaskell J."/>
            <person name="Glotzer D."/>
            <person name="Gorecki P."/>
            <person name="Heitman J."/>
            <person name="Hesse C."/>
            <person name="Hori C."/>
            <person name="Igarashi K."/>
            <person name="Jurgens J.A."/>
            <person name="Kallen N."/>
            <person name="Kersten P."/>
            <person name="Kohler A."/>
            <person name="Kuees U."/>
            <person name="Kumar T.K.A."/>
            <person name="Kuo A."/>
            <person name="LaButti K."/>
            <person name="Larrondo L.F."/>
            <person name="Lindquist E."/>
            <person name="Ling A."/>
            <person name="Lombard V."/>
            <person name="Lucas S."/>
            <person name="Lundell T."/>
            <person name="Martin R."/>
            <person name="McLaughlin D.J."/>
            <person name="Morgenstern I."/>
            <person name="Morin E."/>
            <person name="Murat C."/>
            <person name="Nagy L.G."/>
            <person name="Nolan M."/>
            <person name="Ohm R.A."/>
            <person name="Patyshakuliyeva A."/>
            <person name="Rokas A."/>
            <person name="Ruiz-Duenas F.J."/>
            <person name="Sabat G."/>
            <person name="Salamov A."/>
            <person name="Samejima M."/>
            <person name="Schmutz J."/>
            <person name="Slot J.C."/>
            <person name="St John F."/>
            <person name="Stenlid J."/>
            <person name="Sun H."/>
            <person name="Sun S."/>
            <person name="Syed K."/>
            <person name="Tsang A."/>
            <person name="Wiebenga A."/>
            <person name="Young D."/>
            <person name="Pisabarro A."/>
            <person name="Eastwood D.C."/>
            <person name="Martin F."/>
            <person name="Cullen D."/>
            <person name="Grigoriev I.V."/>
            <person name="Hibbett D.S."/>
        </authorList>
    </citation>
    <scope>NUCLEOTIDE SEQUENCE</scope>
    <source>
        <strain evidence="9">FP-58527</strain>
    </source>
</reference>
<keyword evidence="2" id="KW-0223">Dioxygenase</keyword>
<dbReference type="Pfam" id="PF13532">
    <property type="entry name" value="2OG-FeII_Oxy_2"/>
    <property type="match status" value="1"/>
</dbReference>
<dbReference type="PROSITE" id="PS51471">
    <property type="entry name" value="FE2OG_OXY"/>
    <property type="match status" value="1"/>
</dbReference>
<evidence type="ECO:0000313" key="9">
    <source>
        <dbReference type="Proteomes" id="UP000015241"/>
    </source>
</evidence>
<keyword evidence="4 5" id="KW-0408">Iron</keyword>
<dbReference type="GO" id="GO:0046872">
    <property type="term" value="F:metal ion binding"/>
    <property type="evidence" value="ECO:0007669"/>
    <property type="project" value="UniProtKB-KW"/>
</dbReference>
<evidence type="ECO:0000313" key="8">
    <source>
        <dbReference type="EMBL" id="EPT06249.1"/>
    </source>
</evidence>
<gene>
    <name evidence="8" type="ORF">FOMPIDRAFT_1027065</name>
</gene>
<sequence length="446" mass="49589">MPTATTSPSPADLHDSTSAAYKRARRQHLKATRSRHQEVEADWTPFRAAEKKYKARFPPPDLADVLDLAALDDTRQQETSKSGWRGRGDAVTWEAIELHDCSHAGPSTGRKAYIFLDIPGLVLLPSFVGPDEQKRLVRWALCEQALHPNETNLDTHYVLPEGGLWNKYLDVRQELCEDDYIRPCASLLSTPSGSGVAEPPGPRKLVSNDPAGKDKYETLTSTPKLPAAPSSSVRPMLVSALVPKLRWANIGWSYHWGTKQYDFSKGKGVISQEIRSLCRRAVQAVRWDLVFANDKSTDGDWGEDGPDWDQWNETYEPDAGIVNFYQTKDTLMAHVDRSEVCATSPLVSVSLGCAAVFLIGGLTRDVKPIAILLRSGDTVIMSGPACRRAYHGVPRILEGTLPPHLEDSEASEWAVYEEYLRSTRINVNVRQVFPRGFDPTRVGSHT</sequence>
<evidence type="ECO:0000256" key="6">
    <source>
        <dbReference type="SAM" id="MobiDB-lite"/>
    </source>
</evidence>
<dbReference type="STRING" id="743788.S8ETT5"/>
<dbReference type="InterPro" id="IPR004574">
    <property type="entry name" value="Alkb"/>
</dbReference>
<dbReference type="eggNOG" id="KOG2731">
    <property type="taxonomic scope" value="Eukaryota"/>
</dbReference>
<name>S8ETT5_FOMSC</name>
<dbReference type="InterPro" id="IPR037151">
    <property type="entry name" value="AlkB-like_sf"/>
</dbReference>
<dbReference type="Gene3D" id="2.60.120.590">
    <property type="entry name" value="Alpha-ketoglutarate-dependent dioxygenase AlkB-like"/>
    <property type="match status" value="1"/>
</dbReference>
<dbReference type="InterPro" id="IPR005123">
    <property type="entry name" value="Oxoglu/Fe-dep_dioxygenase_dom"/>
</dbReference>
<dbReference type="GO" id="GO:0005634">
    <property type="term" value="C:nucleus"/>
    <property type="evidence" value="ECO:0007669"/>
    <property type="project" value="TreeGrafter"/>
</dbReference>
<feature type="region of interest" description="Disordered" evidence="6">
    <location>
        <begin position="191"/>
        <end position="231"/>
    </location>
</feature>
<dbReference type="InParanoid" id="S8ETT5"/>
<dbReference type="AlphaFoldDB" id="S8ETT5"/>
<dbReference type="GO" id="GO:0005737">
    <property type="term" value="C:cytoplasm"/>
    <property type="evidence" value="ECO:0007669"/>
    <property type="project" value="TreeGrafter"/>
</dbReference>
<keyword evidence="1 5" id="KW-0479">Metal-binding</keyword>
<keyword evidence="9" id="KW-1185">Reference proteome</keyword>
<feature type="compositionally biased region" description="Polar residues" evidence="6">
    <location>
        <begin position="218"/>
        <end position="231"/>
    </location>
</feature>
<protein>
    <recommendedName>
        <fullName evidence="7">Fe2OG dioxygenase domain-containing protein</fullName>
    </recommendedName>
</protein>
<evidence type="ECO:0000259" key="7">
    <source>
        <dbReference type="PROSITE" id="PS51471"/>
    </source>
</evidence>
<feature type="compositionally biased region" description="Basic residues" evidence="6">
    <location>
        <begin position="22"/>
        <end position="34"/>
    </location>
</feature>
<dbReference type="PANTHER" id="PTHR16557:SF2">
    <property type="entry name" value="NUCLEIC ACID DIOXYGENASE ALKBH1"/>
    <property type="match status" value="1"/>
</dbReference>
<accession>S8ETT5</accession>
<dbReference type="GO" id="GO:0051213">
    <property type="term" value="F:dioxygenase activity"/>
    <property type="evidence" value="ECO:0007669"/>
    <property type="project" value="UniProtKB-KW"/>
</dbReference>
<dbReference type="EMBL" id="KE504122">
    <property type="protein sequence ID" value="EPT06249.1"/>
    <property type="molecule type" value="Genomic_DNA"/>
</dbReference>
<feature type="binding site" evidence="5">
    <location>
        <position position="391"/>
    </location>
    <ligand>
        <name>Fe cation</name>
        <dbReference type="ChEBI" id="CHEBI:24875"/>
        <note>catalytic</note>
    </ligand>
</feature>
<dbReference type="HOGENOM" id="CLU_029471_1_0_1"/>
<keyword evidence="3" id="KW-0560">Oxidoreductase</keyword>
<dbReference type="Proteomes" id="UP000015241">
    <property type="component" value="Unassembled WGS sequence"/>
</dbReference>
<dbReference type="InterPro" id="IPR027450">
    <property type="entry name" value="AlkB-like"/>
</dbReference>